<evidence type="ECO:0000313" key="2">
    <source>
        <dbReference type="EMBL" id="TXS89508.1"/>
    </source>
</evidence>
<keyword evidence="3" id="KW-1185">Reference proteome</keyword>
<dbReference type="EMBL" id="VRZA01000010">
    <property type="protein sequence ID" value="TXS89508.1"/>
    <property type="molecule type" value="Genomic_DNA"/>
</dbReference>
<proteinExistence type="predicted"/>
<feature type="region of interest" description="Disordered" evidence="1">
    <location>
        <begin position="1"/>
        <end position="26"/>
    </location>
</feature>
<evidence type="ECO:0000313" key="3">
    <source>
        <dbReference type="Proteomes" id="UP000321039"/>
    </source>
</evidence>
<dbReference type="Proteomes" id="UP000321039">
    <property type="component" value="Unassembled WGS sequence"/>
</dbReference>
<protein>
    <submittedName>
        <fullName evidence="2">DUF3604 domain-containing protein</fullName>
    </submittedName>
</protein>
<feature type="compositionally biased region" description="Basic residues" evidence="1">
    <location>
        <begin position="9"/>
        <end position="20"/>
    </location>
</feature>
<name>A0A5C8ZM24_9GAMM</name>
<dbReference type="AlphaFoldDB" id="A0A5C8ZM24"/>
<feature type="region of interest" description="Disordered" evidence="1">
    <location>
        <begin position="392"/>
        <end position="416"/>
    </location>
</feature>
<evidence type="ECO:0000256" key="1">
    <source>
        <dbReference type="SAM" id="MobiDB-lite"/>
    </source>
</evidence>
<dbReference type="Gene3D" id="3.20.20.140">
    <property type="entry name" value="Metal-dependent hydrolases"/>
    <property type="match status" value="1"/>
</dbReference>
<accession>A0A5C8ZM24</accession>
<sequence length="615" mass="67205">MHQPATTRAGRHRAKPKKRVARGDESTMKRTTLAVCTLAASLAGSHMALAASDEHCAGYTADARNLYWGDLHVHTAWSMDAWAFGTTANPADAFAFARGAEITLADGVTRKQLRRPLDFAAITDHAETFDVMQLCTAGPEQLDNPYCRGLREGAGTDLAKSRNIFVNYLLPVIAGETPALPSLCEEEGVDCDAARETLWQQSQAHANKADDPCAFTAFIANEWSATPNNAHWHRNLIFAGKQVTPTAVDYVRYSSPLKLWQALDEQCREEDGCDVVAIPHNTNFAEGGGFDVESEDNNALNLRAHYERLVELHQSKGNSECIAENWDDADSDCGFEKAFPRPADKQRALEDPGYVAQLNRSYVRNILSRGLQAYIASGNEDRSNPLQLGFVGSTDAHAATPGDTEEDSYTGDAWGGGGKDLNRIMQRVDYNPGGLVGIWAPENTRASLFAALKRRETYATSGTRIALRFSADDASEAGGPDSCAANYDYSTATAMGGTLSGRQAPPRLTVLANMDRTPLERVEIIKGTLDADGEIVQQVIPIAQLAQGAPSTCTSWTDPDFDPAQPAYWYARVKEQPTLRWSKRFCESLENCAEVPGADRMVQETAWSSPIWYLP</sequence>
<gene>
    <name evidence="2" type="ORF">FV139_19660</name>
</gene>
<dbReference type="Pfam" id="PF12228">
    <property type="entry name" value="DUF3604"/>
    <property type="match status" value="2"/>
</dbReference>
<dbReference type="InterPro" id="IPR022028">
    <property type="entry name" value="DUF3604"/>
</dbReference>
<comment type="caution">
    <text evidence="2">The sequence shown here is derived from an EMBL/GenBank/DDBJ whole genome shotgun (WGS) entry which is preliminary data.</text>
</comment>
<reference evidence="2 3" key="1">
    <citation type="submission" date="2019-08" db="EMBL/GenBank/DDBJ databases">
        <title>Parahaliea maris sp. nov., isolated from the surface seawater.</title>
        <authorList>
            <person name="Liu Y."/>
        </authorList>
    </citation>
    <scope>NUCLEOTIDE SEQUENCE [LARGE SCALE GENOMIC DNA]</scope>
    <source>
        <strain evidence="2 3">HSLHS9</strain>
    </source>
</reference>
<organism evidence="2 3">
    <name type="scientific">Parahaliea maris</name>
    <dbReference type="NCBI Taxonomy" id="2716870"/>
    <lineage>
        <taxon>Bacteria</taxon>
        <taxon>Pseudomonadati</taxon>
        <taxon>Pseudomonadota</taxon>
        <taxon>Gammaproteobacteria</taxon>
        <taxon>Cellvibrionales</taxon>
        <taxon>Halieaceae</taxon>
        <taxon>Parahaliea</taxon>
    </lineage>
</organism>